<evidence type="ECO:0000313" key="3">
    <source>
        <dbReference type="EMBL" id="KAK3374464.1"/>
    </source>
</evidence>
<dbReference type="InterPro" id="IPR025676">
    <property type="entry name" value="Clr5_dom"/>
</dbReference>
<dbReference type="Pfam" id="PF14420">
    <property type="entry name" value="Clr5"/>
    <property type="match status" value="1"/>
</dbReference>
<reference evidence="3" key="2">
    <citation type="submission" date="2023-06" db="EMBL/GenBank/DDBJ databases">
        <authorList>
            <consortium name="Lawrence Berkeley National Laboratory"/>
            <person name="Haridas S."/>
            <person name="Hensen N."/>
            <person name="Bonometti L."/>
            <person name="Westerberg I."/>
            <person name="Brannstrom I.O."/>
            <person name="Guillou S."/>
            <person name="Cros-Aarteil S."/>
            <person name="Calhoun S."/>
            <person name="Kuo A."/>
            <person name="Mondo S."/>
            <person name="Pangilinan J."/>
            <person name="Riley R."/>
            <person name="Labutti K."/>
            <person name="Andreopoulos B."/>
            <person name="Lipzen A."/>
            <person name="Chen C."/>
            <person name="Yanf M."/>
            <person name="Daum C."/>
            <person name="Ng V."/>
            <person name="Clum A."/>
            <person name="Steindorff A."/>
            <person name="Ohm R."/>
            <person name="Martin F."/>
            <person name="Silar P."/>
            <person name="Natvig D."/>
            <person name="Lalanne C."/>
            <person name="Gautier V."/>
            <person name="Ament-Velasquez S.L."/>
            <person name="Kruys A."/>
            <person name="Hutchinson M.I."/>
            <person name="Powell A.J."/>
            <person name="Barry K."/>
            <person name="Miller A.N."/>
            <person name="Grigoriev I.V."/>
            <person name="Debuchy R."/>
            <person name="Gladieux P."/>
            <person name="Thoren M.H."/>
            <person name="Johannesson H."/>
        </authorList>
    </citation>
    <scope>NUCLEOTIDE SEQUENCE</scope>
    <source>
        <strain evidence="3">CBS 958.72</strain>
    </source>
</reference>
<feature type="compositionally biased region" description="Low complexity" evidence="1">
    <location>
        <begin position="100"/>
        <end position="115"/>
    </location>
</feature>
<proteinExistence type="predicted"/>
<dbReference type="AlphaFoldDB" id="A0AAE0KDE8"/>
<evidence type="ECO:0000313" key="4">
    <source>
        <dbReference type="Proteomes" id="UP001287356"/>
    </source>
</evidence>
<organism evidence="3 4">
    <name type="scientific">Lasiosphaeria ovina</name>
    <dbReference type="NCBI Taxonomy" id="92902"/>
    <lineage>
        <taxon>Eukaryota</taxon>
        <taxon>Fungi</taxon>
        <taxon>Dikarya</taxon>
        <taxon>Ascomycota</taxon>
        <taxon>Pezizomycotina</taxon>
        <taxon>Sordariomycetes</taxon>
        <taxon>Sordariomycetidae</taxon>
        <taxon>Sordariales</taxon>
        <taxon>Lasiosphaeriaceae</taxon>
        <taxon>Lasiosphaeria</taxon>
    </lineage>
</organism>
<feature type="domain" description="Clr5" evidence="2">
    <location>
        <begin position="22"/>
        <end position="74"/>
    </location>
</feature>
<evidence type="ECO:0000259" key="2">
    <source>
        <dbReference type="Pfam" id="PF14420"/>
    </source>
</evidence>
<name>A0AAE0KDE8_9PEZI</name>
<evidence type="ECO:0000256" key="1">
    <source>
        <dbReference type="SAM" id="MobiDB-lite"/>
    </source>
</evidence>
<protein>
    <recommendedName>
        <fullName evidence="2">Clr5 domain-containing protein</fullName>
    </recommendedName>
</protein>
<comment type="caution">
    <text evidence="3">The sequence shown here is derived from an EMBL/GenBank/DDBJ whole genome shotgun (WGS) entry which is preliminary data.</text>
</comment>
<accession>A0AAE0KDE8</accession>
<dbReference type="EMBL" id="JAULSN010000004">
    <property type="protein sequence ID" value="KAK3374464.1"/>
    <property type="molecule type" value="Genomic_DNA"/>
</dbReference>
<keyword evidence="4" id="KW-1185">Reference proteome</keyword>
<sequence length="625" mass="69574">MGDSPEFKFVVDMPKNAARIDEKEWERLKDTILGKYKGGMKLEDVMEFMKEEHNFTATKRQYVHRIGTIWEVRKYKAGDAKKGTKKPGRKSTSPEGETKPSAAAVAPVPATSLPAGSRRTVGLGLSDSQTARATTAYVRDVKPGQLATAQPYSPAMDSEEKRRLYHQVASFLAALGDGKSCYQICALLYQAQTLQDHVPDETHLDHVVACNQTQQTDKHSEEVLAMLQDNVDRLLDPDGSDVTWQTCFFDLLQAHAYDRGHDEKAAIGQIIRFVNKYLEPDLDLKILPGRGYPVDIQAYQYLSYSLIRYNDAIHAAKGHDFADTAAILGQFIGQQPAFATKNPLLSMSCIGDCRAWCISVLECGPTIPSKIRHARADQVGATCQILCTLWHIWMSELFPRSLSHTRGGNSRRAYPPANWANDVKPQLGISPSELLTTVVCMIMTAAPFPRDDHAAPDFIEQALAGARGLDAVSPEDLIRRFLYQVRETSDRRLTTQVVDERDKDEVTEIAQARKIVAPFRNFIASAFGGIDLPALDKDAIVLPVVLATAREVDGEDGREQEMLSDHLSPIRPALQTSDNQYPAVPPMYSARLQPTAVDHHHMLKLQINERGGRRRAQSDEPPDFD</sequence>
<reference evidence="3" key="1">
    <citation type="journal article" date="2023" name="Mol. Phylogenet. Evol.">
        <title>Genome-scale phylogeny and comparative genomics of the fungal order Sordariales.</title>
        <authorList>
            <person name="Hensen N."/>
            <person name="Bonometti L."/>
            <person name="Westerberg I."/>
            <person name="Brannstrom I.O."/>
            <person name="Guillou S."/>
            <person name="Cros-Aarteil S."/>
            <person name="Calhoun S."/>
            <person name="Haridas S."/>
            <person name="Kuo A."/>
            <person name="Mondo S."/>
            <person name="Pangilinan J."/>
            <person name="Riley R."/>
            <person name="LaButti K."/>
            <person name="Andreopoulos B."/>
            <person name="Lipzen A."/>
            <person name="Chen C."/>
            <person name="Yan M."/>
            <person name="Daum C."/>
            <person name="Ng V."/>
            <person name="Clum A."/>
            <person name="Steindorff A."/>
            <person name="Ohm R.A."/>
            <person name="Martin F."/>
            <person name="Silar P."/>
            <person name="Natvig D.O."/>
            <person name="Lalanne C."/>
            <person name="Gautier V."/>
            <person name="Ament-Velasquez S.L."/>
            <person name="Kruys A."/>
            <person name="Hutchinson M.I."/>
            <person name="Powell A.J."/>
            <person name="Barry K."/>
            <person name="Miller A.N."/>
            <person name="Grigoriev I.V."/>
            <person name="Debuchy R."/>
            <person name="Gladieux P."/>
            <person name="Hiltunen Thoren M."/>
            <person name="Johannesson H."/>
        </authorList>
    </citation>
    <scope>NUCLEOTIDE SEQUENCE</scope>
    <source>
        <strain evidence="3">CBS 958.72</strain>
    </source>
</reference>
<dbReference type="Proteomes" id="UP001287356">
    <property type="component" value="Unassembled WGS sequence"/>
</dbReference>
<gene>
    <name evidence="3" type="ORF">B0T24DRAFT_594553</name>
</gene>
<feature type="region of interest" description="Disordered" evidence="1">
    <location>
        <begin position="77"/>
        <end position="122"/>
    </location>
</feature>